<name>A0A7T7KZF7_9ACTN</name>
<feature type="signal peptide" evidence="1">
    <location>
        <begin position="1"/>
        <end position="30"/>
    </location>
</feature>
<dbReference type="SUPFAM" id="SSF50370">
    <property type="entry name" value="Ricin B-like lectins"/>
    <property type="match status" value="1"/>
</dbReference>
<dbReference type="Proteomes" id="UP000595636">
    <property type="component" value="Chromosome"/>
</dbReference>
<evidence type="ECO:0000259" key="2">
    <source>
        <dbReference type="SMART" id="SM00458"/>
    </source>
</evidence>
<proteinExistence type="predicted"/>
<organism evidence="3 4">
    <name type="scientific">Streptomyces liliifuscus</name>
    <dbReference type="NCBI Taxonomy" id="2797636"/>
    <lineage>
        <taxon>Bacteria</taxon>
        <taxon>Bacillati</taxon>
        <taxon>Actinomycetota</taxon>
        <taxon>Actinomycetes</taxon>
        <taxon>Kitasatosporales</taxon>
        <taxon>Streptomycetaceae</taxon>
        <taxon>Streptomyces</taxon>
    </lineage>
</organism>
<dbReference type="InterPro" id="IPR035992">
    <property type="entry name" value="Ricin_B-like_lectins"/>
</dbReference>
<feature type="domain" description="Ricin B lectin" evidence="2">
    <location>
        <begin position="33"/>
        <end position="168"/>
    </location>
</feature>
<dbReference type="PROSITE" id="PS50231">
    <property type="entry name" value="RICIN_B_LECTIN"/>
    <property type="match status" value="1"/>
</dbReference>
<dbReference type="EMBL" id="CP066831">
    <property type="protein sequence ID" value="QQM43641.1"/>
    <property type="molecule type" value="Genomic_DNA"/>
</dbReference>
<gene>
    <name evidence="3" type="ORF">JEQ17_32475</name>
</gene>
<dbReference type="Gene3D" id="2.80.10.50">
    <property type="match status" value="3"/>
</dbReference>
<sequence>MSKTTKIIGRVAAVATTAACALALSTAANADAAAYKTLVNLGTGNCLAVPNANTANGIGLIQWDCSGDGEQQWQLEAVEGGNGDRYRVRNLNSNKCLAMPNASTANGTQAIQWTCGGGSEQIWIHDSIDRLRNLNSDRCLAIPSASPANGTEAIQWTCTTSTDQRWLW</sequence>
<dbReference type="InterPro" id="IPR000772">
    <property type="entry name" value="Ricin_B_lectin"/>
</dbReference>
<reference evidence="3 4" key="1">
    <citation type="submission" date="2020-12" db="EMBL/GenBank/DDBJ databases">
        <title>A novel species.</title>
        <authorList>
            <person name="Li K."/>
        </authorList>
    </citation>
    <scope>NUCLEOTIDE SEQUENCE [LARGE SCALE GENOMIC DNA]</scope>
    <source>
        <strain evidence="3 4">ZYC-3</strain>
    </source>
</reference>
<evidence type="ECO:0000256" key="1">
    <source>
        <dbReference type="SAM" id="SignalP"/>
    </source>
</evidence>
<evidence type="ECO:0000313" key="3">
    <source>
        <dbReference type="EMBL" id="QQM43641.1"/>
    </source>
</evidence>
<keyword evidence="1" id="KW-0732">Signal</keyword>
<keyword evidence="4" id="KW-1185">Reference proteome</keyword>
<dbReference type="AlphaFoldDB" id="A0A7T7KZF7"/>
<dbReference type="RefSeq" id="WP_200398548.1">
    <property type="nucleotide sequence ID" value="NZ_CP066831.1"/>
</dbReference>
<dbReference type="SMART" id="SM00458">
    <property type="entry name" value="RICIN"/>
    <property type="match status" value="1"/>
</dbReference>
<protein>
    <submittedName>
        <fullName evidence="3">RICIN domain-containing protein</fullName>
    </submittedName>
</protein>
<accession>A0A7T7KZF7</accession>
<evidence type="ECO:0000313" key="4">
    <source>
        <dbReference type="Proteomes" id="UP000595636"/>
    </source>
</evidence>
<dbReference type="CDD" id="cd00161">
    <property type="entry name" value="beta-trefoil_Ricin-like"/>
    <property type="match status" value="1"/>
</dbReference>
<dbReference type="KEGG" id="slf:JEQ17_32475"/>
<dbReference type="Pfam" id="PF00652">
    <property type="entry name" value="Ricin_B_lectin"/>
    <property type="match status" value="1"/>
</dbReference>
<feature type="chain" id="PRO_5039730237" evidence="1">
    <location>
        <begin position="31"/>
        <end position="168"/>
    </location>
</feature>